<proteinExistence type="predicted"/>
<sequence>MNGHKQAKKIYYEDVLLKKGGVTNVEKYRKSLKMIAL</sequence>
<evidence type="ECO:0000313" key="1">
    <source>
        <dbReference type="EMBL" id="AAZ17502.1"/>
    </source>
</evidence>
<organism evidence="1">
    <name type="scientific">Bacillus thuringiensis</name>
    <dbReference type="NCBI Taxonomy" id="1428"/>
    <lineage>
        <taxon>Bacteria</taxon>
        <taxon>Bacillati</taxon>
        <taxon>Bacillota</taxon>
        <taxon>Bacilli</taxon>
        <taxon>Bacillales</taxon>
        <taxon>Bacillaceae</taxon>
        <taxon>Bacillus</taxon>
        <taxon>Bacillus cereus group</taxon>
    </lineage>
</organism>
<name>Q49KJ4_BACTU</name>
<protein>
    <submittedName>
        <fullName evidence="1">Uncharacterized protein</fullName>
    </submittedName>
</protein>
<dbReference type="EMBL" id="AY790939">
    <property type="protein sequence ID" value="AAZ17502.1"/>
    <property type="molecule type" value="Genomic_DNA"/>
</dbReference>
<accession>Q49KJ4</accession>
<accession>C3CT33</accession>
<dbReference type="AlphaFoldDB" id="Q49KJ4"/>
<reference evidence="1" key="1">
    <citation type="journal article" date="2006" name="Curr. Microbiol.">
        <title>Discovery of Bacillus thuringiensis virulence genes using signature-tagged mutagenesis in an insect model of septicaemia.</title>
        <authorList>
            <person name="Steggles J.R."/>
            <person name="Wang J."/>
            <person name="Ellar D.J."/>
        </authorList>
    </citation>
    <scope>NUCLEOTIDE SEQUENCE</scope>
    <source>
        <strain evidence="1">MEX312</strain>
    </source>
</reference>